<protein>
    <recommendedName>
        <fullName evidence="2">Major facilitator superfamily (MFS) profile domain-containing protein</fullName>
    </recommendedName>
</protein>
<comment type="caution">
    <text evidence="1">The sequence shown here is derived from an EMBL/GenBank/DDBJ whole genome shotgun (WGS) entry which is preliminary data.</text>
</comment>
<sequence length="86" mass="9622">MNTLANALAIFSPYIAGIILELYDIDLGMRLLYSLYAVSHAINATLVLKYLRETSAIEKTDVKRNILAILKETYAGIPELIINLPR</sequence>
<feature type="non-terminal residue" evidence="1">
    <location>
        <position position="86"/>
    </location>
</feature>
<evidence type="ECO:0008006" key="2">
    <source>
        <dbReference type="Google" id="ProtNLM"/>
    </source>
</evidence>
<organism evidence="1">
    <name type="scientific">marine sediment metagenome</name>
    <dbReference type="NCBI Taxonomy" id="412755"/>
    <lineage>
        <taxon>unclassified sequences</taxon>
        <taxon>metagenomes</taxon>
        <taxon>ecological metagenomes</taxon>
    </lineage>
</organism>
<dbReference type="EMBL" id="BARS01017067">
    <property type="protein sequence ID" value="GAF93829.1"/>
    <property type="molecule type" value="Genomic_DNA"/>
</dbReference>
<evidence type="ECO:0000313" key="1">
    <source>
        <dbReference type="EMBL" id="GAF93829.1"/>
    </source>
</evidence>
<dbReference type="AlphaFoldDB" id="X0TKQ7"/>
<reference evidence="1" key="1">
    <citation type="journal article" date="2014" name="Front. Microbiol.">
        <title>High frequency of phylogenetically diverse reductive dehalogenase-homologous genes in deep subseafloor sedimentary metagenomes.</title>
        <authorList>
            <person name="Kawai M."/>
            <person name="Futagami T."/>
            <person name="Toyoda A."/>
            <person name="Takaki Y."/>
            <person name="Nishi S."/>
            <person name="Hori S."/>
            <person name="Arai W."/>
            <person name="Tsubouchi T."/>
            <person name="Morono Y."/>
            <person name="Uchiyama I."/>
            <person name="Ito T."/>
            <person name="Fujiyama A."/>
            <person name="Inagaki F."/>
            <person name="Takami H."/>
        </authorList>
    </citation>
    <scope>NUCLEOTIDE SEQUENCE</scope>
    <source>
        <strain evidence="1">Expedition CK06-06</strain>
    </source>
</reference>
<name>X0TKQ7_9ZZZZ</name>
<gene>
    <name evidence="1" type="ORF">S01H1_27968</name>
</gene>
<accession>X0TKQ7</accession>
<proteinExistence type="predicted"/>